<dbReference type="EnsemblPlants" id="OBART03G02080.1">
    <property type="protein sequence ID" value="OBART03G02080.1"/>
    <property type="gene ID" value="OBART03G02080"/>
</dbReference>
<dbReference type="GO" id="GO:0017148">
    <property type="term" value="P:negative regulation of translation"/>
    <property type="evidence" value="ECO:0007669"/>
    <property type="project" value="InterPro"/>
</dbReference>
<dbReference type="InterPro" id="IPR036041">
    <property type="entry name" value="Ribosome-inact_prot_sf"/>
</dbReference>
<dbReference type="Gramene" id="OBART03G02080.1">
    <property type="protein sequence ID" value="OBART03G02080.1"/>
    <property type="gene ID" value="OBART03G02080"/>
</dbReference>
<feature type="region of interest" description="Disordered" evidence="1">
    <location>
        <begin position="22"/>
        <end position="64"/>
    </location>
</feature>
<dbReference type="PaxDb" id="65489-OBART03G02080.1"/>
<dbReference type="SUPFAM" id="SSF56371">
    <property type="entry name" value="Ribosome inactivating proteins (RIP)"/>
    <property type="match status" value="1"/>
</dbReference>
<organism evidence="3">
    <name type="scientific">Oryza barthii</name>
    <dbReference type="NCBI Taxonomy" id="65489"/>
    <lineage>
        <taxon>Eukaryota</taxon>
        <taxon>Viridiplantae</taxon>
        <taxon>Streptophyta</taxon>
        <taxon>Embryophyta</taxon>
        <taxon>Tracheophyta</taxon>
        <taxon>Spermatophyta</taxon>
        <taxon>Magnoliopsida</taxon>
        <taxon>Liliopsida</taxon>
        <taxon>Poales</taxon>
        <taxon>Poaceae</taxon>
        <taxon>BOP clade</taxon>
        <taxon>Oryzoideae</taxon>
        <taxon>Oryzeae</taxon>
        <taxon>Oryzinae</taxon>
        <taxon>Oryza</taxon>
    </lineage>
</organism>
<dbReference type="STRING" id="65489.A0A0D3FD95"/>
<keyword evidence="2" id="KW-0732">Signal</keyword>
<protein>
    <submittedName>
        <fullName evidence="3">Uncharacterized protein</fullName>
    </submittedName>
</protein>
<dbReference type="AlphaFoldDB" id="A0A0D3FD95"/>
<evidence type="ECO:0000313" key="4">
    <source>
        <dbReference type="Proteomes" id="UP000026960"/>
    </source>
</evidence>
<dbReference type="HOGENOM" id="CLU_461094_0_0_1"/>
<reference evidence="3" key="1">
    <citation type="journal article" date="2009" name="Rice">
        <title>De Novo Next Generation Sequencing of Plant Genomes.</title>
        <authorList>
            <person name="Rounsley S."/>
            <person name="Marri P.R."/>
            <person name="Yu Y."/>
            <person name="He R."/>
            <person name="Sisneros N."/>
            <person name="Goicoechea J.L."/>
            <person name="Lee S.J."/>
            <person name="Angelova A."/>
            <person name="Kudrna D."/>
            <person name="Luo M."/>
            <person name="Affourtit J."/>
            <person name="Desany B."/>
            <person name="Knight J."/>
            <person name="Niazi F."/>
            <person name="Egholm M."/>
            <person name="Wing R.A."/>
        </authorList>
    </citation>
    <scope>NUCLEOTIDE SEQUENCE [LARGE SCALE GENOMIC DNA]</scope>
    <source>
        <strain evidence="3">cv. IRGC 105608</strain>
    </source>
</reference>
<proteinExistence type="predicted"/>
<dbReference type="Proteomes" id="UP000026960">
    <property type="component" value="Chromosome 3"/>
</dbReference>
<dbReference type="GO" id="GO:0030598">
    <property type="term" value="F:rRNA N-glycosylase activity"/>
    <property type="evidence" value="ECO:0007669"/>
    <property type="project" value="InterPro"/>
</dbReference>
<evidence type="ECO:0000256" key="2">
    <source>
        <dbReference type="SAM" id="SignalP"/>
    </source>
</evidence>
<keyword evidence="4" id="KW-1185">Reference proteome</keyword>
<feature type="signal peptide" evidence="2">
    <location>
        <begin position="1"/>
        <end position="19"/>
    </location>
</feature>
<name>A0A0D3FD95_9ORYZ</name>
<accession>A0A0D3FD95</accession>
<evidence type="ECO:0000313" key="3">
    <source>
        <dbReference type="EnsemblPlants" id="OBART03G02080.1"/>
    </source>
</evidence>
<evidence type="ECO:0000256" key="1">
    <source>
        <dbReference type="SAM" id="MobiDB-lite"/>
    </source>
</evidence>
<feature type="chain" id="PRO_5002271652" evidence="2">
    <location>
        <begin position="20"/>
        <end position="634"/>
    </location>
</feature>
<reference evidence="3" key="2">
    <citation type="submission" date="2015-03" db="UniProtKB">
        <authorList>
            <consortium name="EnsemblPlants"/>
        </authorList>
    </citation>
    <scope>IDENTIFICATION</scope>
</reference>
<sequence length="634" mass="70325">MRPIAYCRILVVILDLTAAALSPGNPRSHRRRRPSLPPSNPRSHNTALRVAASEPRESSKPSFLSRNVSCGFHRRFEGMIGSKFHTRVSIDAQSSPINMKQGTLANGSAFCSEKYSPAGLFLKNLKCGSNFTDGEQQDGANGHVKLESLEGMRDDGYFIPPYFIGGQQENEHDLSRLCPTIGEEDSDDIPNKVTMSLDGKPADVASSFDLCMTQLKLYMCLMYASVDISEQVGYEKILAVATPRPASFYFSMKYLNKCITAVIDPFTGWLLAIITCNYAAQFRRSDFPYVRLANTVLMKAEGKYNGLAPDGNLSIPIGIGHLREAVITLADFDGIETPESLFSMAVLVHHIMEPAKIHKAYSLVYKTLSEGTETTYSLSDPSIVQLTKNLGHVSSLAGRSLFDLFLGLPVRTIPPSKFKVEGISTIHDVFSEICLIPYSLIPKWYICSKTPPMFWCPVSPGLGDPDTRPLENFPAALQTTDGERMLDLLRIELFFGDRTGVHPCAKAFEVVRRRPPGEDASYVWRLGPPIRGRLLCDAVSLKPAVDAVLRSKGKDPFISMYSFLGGQLDWGQTLLNLYNVTFTRMFTVAKVKKEGWGVIKLTLHGENLNEWNKIKHICDGVRLERVMWTGSSGT</sequence>